<evidence type="ECO:0000313" key="2">
    <source>
        <dbReference type="EMBL" id="MDM1073780.1"/>
    </source>
</evidence>
<keyword evidence="1" id="KW-0732">Signal</keyword>
<protein>
    <submittedName>
        <fullName evidence="2">T9SS type B sorting domain-containing protein</fullName>
    </submittedName>
</protein>
<dbReference type="NCBIfam" id="TIGR04131">
    <property type="entry name" value="Bac_Flav_CTERM"/>
    <property type="match status" value="1"/>
</dbReference>
<reference evidence="2" key="2">
    <citation type="journal article" date="2022" name="Sci. Total Environ.">
        <title>Prevalence, transmission, and molecular epidemiology of tet(X)-positive bacteria among humans, animals, and environmental niches in China: An epidemiological, and genomic-based study.</title>
        <authorList>
            <person name="Dong N."/>
            <person name="Zeng Y."/>
            <person name="Cai C."/>
            <person name="Sun C."/>
            <person name="Lu J."/>
            <person name="Liu C."/>
            <person name="Zhou H."/>
            <person name="Sun Q."/>
            <person name="Shu L."/>
            <person name="Wang H."/>
            <person name="Wang Y."/>
            <person name="Wang S."/>
            <person name="Wu C."/>
            <person name="Chan E.W."/>
            <person name="Chen G."/>
            <person name="Shen Z."/>
            <person name="Chen S."/>
            <person name="Zhang R."/>
        </authorList>
    </citation>
    <scope>NUCLEOTIDE SEQUENCE</scope>
    <source>
        <strain evidence="2">R655-4</strain>
    </source>
</reference>
<feature type="chain" id="PRO_5042522668" evidence="1">
    <location>
        <begin position="28"/>
        <end position="351"/>
    </location>
</feature>
<organism evidence="2 3">
    <name type="scientific">Empedobacter brevis</name>
    <dbReference type="NCBI Taxonomy" id="247"/>
    <lineage>
        <taxon>Bacteria</taxon>
        <taxon>Pseudomonadati</taxon>
        <taxon>Bacteroidota</taxon>
        <taxon>Flavobacteriia</taxon>
        <taxon>Flavobacteriales</taxon>
        <taxon>Weeksellaceae</taxon>
        <taxon>Empedobacter</taxon>
    </lineage>
</organism>
<sequence length="351" mass="39374">MIYNYKTYQFKKIILIGLLLLSGSSLLGQQQLCPTAKHRYKVDELENSGNGTVGSTYVWKVLESNFLGNYTSLTTSGNQVEIDWQNTPSGSYTLQVTETNSCGSSVQTLQVTVREQLTVDLAPIHYFCPDFNSMLIKAPDGYDTYKWFDENDTLVSSSQDFIANHPGKYRLAVTSGSCTATSETEVQLVDFPSILINTDLDNSMIIVASGGNTSVQYQLEDEKGKIIYLWQDSNTFRNVPPGKYNVRIKSKNGECLTEIPAEALVITNVITPNNDGINDRWDLSKFLNSYPNAVVEIYDRFGKNVKTITQADHFIWDGKIVGKPVPTDNYWYVIKLNDNQTKSGSILIKNR</sequence>
<proteinExistence type="predicted"/>
<feature type="signal peptide" evidence="1">
    <location>
        <begin position="1"/>
        <end position="27"/>
    </location>
</feature>
<evidence type="ECO:0000256" key="1">
    <source>
        <dbReference type="SAM" id="SignalP"/>
    </source>
</evidence>
<accession>A0AAJ1QGR5</accession>
<name>A0AAJ1QGR5_9FLAO</name>
<dbReference type="InterPro" id="IPR026341">
    <property type="entry name" value="T9SS_type_B"/>
</dbReference>
<dbReference type="Proteomes" id="UP001170959">
    <property type="component" value="Unassembled WGS sequence"/>
</dbReference>
<dbReference type="AlphaFoldDB" id="A0AAJ1QGR5"/>
<evidence type="ECO:0000313" key="3">
    <source>
        <dbReference type="Proteomes" id="UP001170959"/>
    </source>
</evidence>
<dbReference type="EMBL" id="JACAGJ010000008">
    <property type="protein sequence ID" value="MDM1073780.1"/>
    <property type="molecule type" value="Genomic_DNA"/>
</dbReference>
<comment type="caution">
    <text evidence="2">The sequence shown here is derived from an EMBL/GenBank/DDBJ whole genome shotgun (WGS) entry which is preliminary data.</text>
</comment>
<dbReference type="Pfam" id="PF13585">
    <property type="entry name" value="CHU_C"/>
    <property type="match status" value="1"/>
</dbReference>
<dbReference type="RefSeq" id="WP_286494183.1">
    <property type="nucleotide sequence ID" value="NZ_JACAGJ010000008.1"/>
</dbReference>
<gene>
    <name evidence="2" type="ORF">HX001_14925</name>
</gene>
<reference evidence="2" key="1">
    <citation type="submission" date="2020-06" db="EMBL/GenBank/DDBJ databases">
        <authorList>
            <person name="Dong N."/>
        </authorList>
    </citation>
    <scope>NUCLEOTIDE SEQUENCE</scope>
    <source>
        <strain evidence="2">R655-4</strain>
    </source>
</reference>